<dbReference type="Proteomes" id="UP001321520">
    <property type="component" value="Chromosome"/>
</dbReference>
<protein>
    <submittedName>
        <fullName evidence="1">Uncharacterized protein</fullName>
    </submittedName>
</protein>
<accession>A0ABY9EC42</accession>
<organism evidence="1 2">
    <name type="scientific">Microbulbifer spongiae</name>
    <dbReference type="NCBI Taxonomy" id="2944933"/>
    <lineage>
        <taxon>Bacteria</taxon>
        <taxon>Pseudomonadati</taxon>
        <taxon>Pseudomonadota</taxon>
        <taxon>Gammaproteobacteria</taxon>
        <taxon>Cellvibrionales</taxon>
        <taxon>Microbulbiferaceae</taxon>
        <taxon>Microbulbifer</taxon>
    </lineage>
</organism>
<evidence type="ECO:0000313" key="1">
    <source>
        <dbReference type="EMBL" id="WKD49531.1"/>
    </source>
</evidence>
<keyword evidence="2" id="KW-1185">Reference proteome</keyword>
<reference evidence="1 2" key="1">
    <citation type="submission" date="2022-05" db="EMBL/GenBank/DDBJ databases">
        <title>Microbulbifer sp. nov., isolated from sponge.</title>
        <authorList>
            <person name="Gao L."/>
        </authorList>
    </citation>
    <scope>NUCLEOTIDE SEQUENCE [LARGE SCALE GENOMIC DNA]</scope>
    <source>
        <strain evidence="1 2">MI-G</strain>
    </source>
</reference>
<name>A0ABY9EC42_9GAMM</name>
<sequence>MDEYTHVVIDKNNVGLDVLRQRIRERGILTAEASGYQLAAGSIKLEHHLHVFLWDSTLAGQKGRMKIIVGSALNTTFTVRVRCPHFTKDGIFFSGTLQGDNGHNGPPKGISTNGAWGYKGNIESRFCFIEGLHTRDTPGYEGWERGDGWP</sequence>
<gene>
    <name evidence="1" type="ORF">M8T91_16800</name>
</gene>
<dbReference type="RefSeq" id="WP_301415383.1">
    <property type="nucleotide sequence ID" value="NZ_CP098023.1"/>
</dbReference>
<dbReference type="EMBL" id="CP098023">
    <property type="protein sequence ID" value="WKD49531.1"/>
    <property type="molecule type" value="Genomic_DNA"/>
</dbReference>
<proteinExistence type="predicted"/>
<evidence type="ECO:0000313" key="2">
    <source>
        <dbReference type="Proteomes" id="UP001321520"/>
    </source>
</evidence>